<evidence type="ECO:0000256" key="5">
    <source>
        <dbReference type="ARBA" id="ARBA00023152"/>
    </source>
</evidence>
<dbReference type="InterPro" id="IPR000741">
    <property type="entry name" value="FBA_I"/>
</dbReference>
<reference evidence="7" key="1">
    <citation type="submission" date="2022-07" db="EMBL/GenBank/DDBJ databases">
        <title>Evaluation of T. orientalis genome assembly methods using nanopore sequencing and analysis of variation between genomes.</title>
        <authorList>
            <person name="Yam J."/>
            <person name="Micallef M.L."/>
            <person name="Liu M."/>
            <person name="Djordjevic S.P."/>
            <person name="Bogema D.R."/>
            <person name="Jenkins C."/>
        </authorList>
    </citation>
    <scope>NUCLEOTIDE SEQUENCE</scope>
    <source>
        <strain evidence="7">Fish Creek</strain>
    </source>
</reference>
<name>A0A976SKC2_THEOR</name>
<proteinExistence type="inferred from homology"/>
<keyword evidence="5" id="KW-0324">Glycolysis</keyword>
<evidence type="ECO:0000256" key="2">
    <source>
        <dbReference type="ARBA" id="ARBA00004714"/>
    </source>
</evidence>
<evidence type="ECO:0000256" key="1">
    <source>
        <dbReference type="ARBA" id="ARBA00000441"/>
    </source>
</evidence>
<comment type="similarity">
    <text evidence="3">Belongs to the class I fructose-bisphosphate aldolase family.</text>
</comment>
<comment type="catalytic activity">
    <reaction evidence="1">
        <text>beta-D-fructose 1,6-bisphosphate = D-glyceraldehyde 3-phosphate + dihydroxyacetone phosphate</text>
        <dbReference type="Rhea" id="RHEA:14729"/>
        <dbReference type="ChEBI" id="CHEBI:32966"/>
        <dbReference type="ChEBI" id="CHEBI:57642"/>
        <dbReference type="ChEBI" id="CHEBI:59776"/>
        <dbReference type="EC" id="4.1.2.13"/>
    </reaction>
</comment>
<dbReference type="Proteomes" id="UP000244803">
    <property type="component" value="Chromosome 1"/>
</dbReference>
<comment type="pathway">
    <text evidence="2">Carbohydrate degradation; glycolysis; D-glyceraldehyde 3-phosphate and glycerone phosphate from D-glucose: step 4/4.</text>
</comment>
<dbReference type="SUPFAM" id="SSF51569">
    <property type="entry name" value="Aldolase"/>
    <property type="match status" value="1"/>
</dbReference>
<organism evidence="7 8">
    <name type="scientific">Theileria orientalis</name>
    <dbReference type="NCBI Taxonomy" id="68886"/>
    <lineage>
        <taxon>Eukaryota</taxon>
        <taxon>Sar</taxon>
        <taxon>Alveolata</taxon>
        <taxon>Apicomplexa</taxon>
        <taxon>Aconoidasida</taxon>
        <taxon>Piroplasmida</taxon>
        <taxon>Theileriidae</taxon>
        <taxon>Theileria</taxon>
    </lineage>
</organism>
<dbReference type="Gene3D" id="3.20.20.70">
    <property type="entry name" value="Aldolase class I"/>
    <property type="match status" value="1"/>
</dbReference>
<keyword evidence="6 7" id="KW-0456">Lyase</keyword>
<evidence type="ECO:0000256" key="6">
    <source>
        <dbReference type="ARBA" id="ARBA00023239"/>
    </source>
</evidence>
<evidence type="ECO:0000256" key="4">
    <source>
        <dbReference type="ARBA" id="ARBA00013068"/>
    </source>
</evidence>
<dbReference type="FunFam" id="3.20.20.70:FF:000140">
    <property type="entry name" value="Fructose-bisphosphate aldolase"/>
    <property type="match status" value="1"/>
</dbReference>
<protein>
    <recommendedName>
        <fullName evidence="4">fructose-bisphosphate aldolase</fullName>
        <ecNumber evidence="4">4.1.2.13</ecNumber>
    </recommendedName>
</protein>
<evidence type="ECO:0000313" key="8">
    <source>
        <dbReference type="Proteomes" id="UP000244803"/>
    </source>
</evidence>
<dbReference type="GO" id="GO:0006096">
    <property type="term" value="P:glycolytic process"/>
    <property type="evidence" value="ECO:0007669"/>
    <property type="project" value="UniProtKB-KW"/>
</dbReference>
<gene>
    <name evidence="7" type="ORF">MACJ_003337</name>
</gene>
<evidence type="ECO:0000313" key="7">
    <source>
        <dbReference type="EMBL" id="UVC54011.1"/>
    </source>
</evidence>
<evidence type="ECO:0000256" key="3">
    <source>
        <dbReference type="ARBA" id="ARBA00010387"/>
    </source>
</evidence>
<dbReference type="AlphaFoldDB" id="A0A976SKC2"/>
<dbReference type="EMBL" id="CP056065">
    <property type="protein sequence ID" value="UVC54011.1"/>
    <property type="molecule type" value="Genomic_DNA"/>
</dbReference>
<dbReference type="NCBIfam" id="NF033379">
    <property type="entry name" value="FrucBisAld_I"/>
    <property type="match status" value="1"/>
</dbReference>
<accession>A0A976SKC2</accession>
<dbReference type="GO" id="GO:0004332">
    <property type="term" value="F:fructose-bisphosphate aldolase activity"/>
    <property type="evidence" value="ECO:0007669"/>
    <property type="project" value="UniProtKB-EC"/>
</dbReference>
<dbReference type="EC" id="4.1.2.13" evidence="4"/>
<dbReference type="PANTHER" id="PTHR11627">
    <property type="entry name" value="FRUCTOSE-BISPHOSPHATE ALDOLASE"/>
    <property type="match status" value="1"/>
</dbReference>
<sequence length="381" mass="42279">MMKYEKELIETANRLVADGKGILAADESNNTIKKRFDAVGVENTEANRAKYRSLLFNAPGLTKYISGVICFEETLGQKDTFSGKTLAETLKEKGLIIGIKVDKGLYELPVVGETITKGFDDLFERSSRFYEMGARFAKWRNVLTIDKDKGLPSRRAITMNAWNLARYALVCQAAGLVPVVEPEVLMDGTHTVEQCEDVTRRVLLEVFRALNEYNVLLEGMLLKVNMVVPGAESANASDMTKVASLTGSCLLKTVPAVVPGVVFLSGGQSEKNATKNLNGINKFLQTVTNYSRRDLAESGHECASKLWKLSFSYGRALQSSCLKAWNGKDENVQSAQNVLLMMARNNWLAAQGKLTVDHENELDQLTKDLSKASLYEKDYKY</sequence>
<dbReference type="InterPro" id="IPR013785">
    <property type="entry name" value="Aldolase_TIM"/>
</dbReference>
<dbReference type="Pfam" id="PF00274">
    <property type="entry name" value="Glycolytic"/>
    <property type="match status" value="1"/>
</dbReference>